<proteinExistence type="predicted"/>
<accession>A0A645JHT0</accession>
<dbReference type="SUPFAM" id="SSF53383">
    <property type="entry name" value="PLP-dependent transferases"/>
    <property type="match status" value="1"/>
</dbReference>
<comment type="cofactor">
    <cofactor evidence="1">
        <name>pyridoxal 5'-phosphate</name>
        <dbReference type="ChEBI" id="CHEBI:597326"/>
    </cofactor>
</comment>
<dbReference type="EC" id="4.4.1.8" evidence="3"/>
<dbReference type="InterPro" id="IPR051798">
    <property type="entry name" value="Class-II_PLP-Dep_Aminotrans"/>
</dbReference>
<dbReference type="Gene3D" id="3.90.1150.10">
    <property type="entry name" value="Aspartate Aminotransferase, domain 1"/>
    <property type="match status" value="1"/>
</dbReference>
<protein>
    <submittedName>
        <fullName evidence="3">Cystathionine beta-lyase PatB</fullName>
        <ecNumber evidence="3">4.4.1.8</ecNumber>
    </submittedName>
</protein>
<reference evidence="3" key="1">
    <citation type="submission" date="2019-08" db="EMBL/GenBank/DDBJ databases">
        <authorList>
            <person name="Kucharzyk K."/>
            <person name="Murdoch R.W."/>
            <person name="Higgins S."/>
            <person name="Loffler F."/>
        </authorList>
    </citation>
    <scope>NUCLEOTIDE SEQUENCE</scope>
</reference>
<gene>
    <name evidence="3" type="primary">patB_53</name>
    <name evidence="3" type="ORF">SDC9_210660</name>
</gene>
<evidence type="ECO:0000256" key="1">
    <source>
        <dbReference type="ARBA" id="ARBA00001933"/>
    </source>
</evidence>
<sequence length="124" mass="14559">MVGIVGYKGCEIVYNECEEWLEELITVIDRNQKVVHEYFKENFPKIKAPLVEGTYLQWMDFDTLGMSNEDLEKFMHFEAEAFFDEGYIFGEEGNGFERINLAAPTWVIENTLKKLGEKLKNIYK</sequence>
<organism evidence="3">
    <name type="scientific">bioreactor metagenome</name>
    <dbReference type="NCBI Taxonomy" id="1076179"/>
    <lineage>
        <taxon>unclassified sequences</taxon>
        <taxon>metagenomes</taxon>
        <taxon>ecological metagenomes</taxon>
    </lineage>
</organism>
<keyword evidence="3" id="KW-0456">Lyase</keyword>
<name>A0A645JHT0_9ZZZZ</name>
<dbReference type="GO" id="GO:0016829">
    <property type="term" value="F:lyase activity"/>
    <property type="evidence" value="ECO:0007669"/>
    <property type="project" value="UniProtKB-KW"/>
</dbReference>
<dbReference type="InterPro" id="IPR015424">
    <property type="entry name" value="PyrdxlP-dep_Trfase"/>
</dbReference>
<comment type="caution">
    <text evidence="3">The sequence shown here is derived from an EMBL/GenBank/DDBJ whole genome shotgun (WGS) entry which is preliminary data.</text>
</comment>
<keyword evidence="2" id="KW-0663">Pyridoxal phosphate</keyword>
<dbReference type="EMBL" id="VSSQ01141590">
    <property type="protein sequence ID" value="MPN62907.1"/>
    <property type="molecule type" value="Genomic_DNA"/>
</dbReference>
<dbReference type="AlphaFoldDB" id="A0A645JHT0"/>
<dbReference type="PANTHER" id="PTHR43525:SF1">
    <property type="entry name" value="PROTEIN MALY"/>
    <property type="match status" value="1"/>
</dbReference>
<dbReference type="PANTHER" id="PTHR43525">
    <property type="entry name" value="PROTEIN MALY"/>
    <property type="match status" value="1"/>
</dbReference>
<evidence type="ECO:0000313" key="3">
    <source>
        <dbReference type="EMBL" id="MPN62907.1"/>
    </source>
</evidence>
<dbReference type="InterPro" id="IPR015422">
    <property type="entry name" value="PyrdxlP-dep_Trfase_small"/>
</dbReference>
<evidence type="ECO:0000256" key="2">
    <source>
        <dbReference type="ARBA" id="ARBA00022898"/>
    </source>
</evidence>